<comment type="caution">
    <text evidence="1">The sequence shown here is derived from an EMBL/GenBank/DDBJ whole genome shotgun (WGS) entry which is preliminary data.</text>
</comment>
<dbReference type="OrthoDB" id="7809546at2"/>
<dbReference type="AlphaFoldDB" id="A0A3P3DEX5"/>
<sequence length="452" mass="48377">MRMPFRFGVTTTTGGLQLVVQVRIELSDGRAATGWSAEALSAKWFDKNPALTDAQNHHQLRRSVELAAEAYLALPAGSAFSFFTRSYRDQMSAAEAEGLNPLIASFGPAMLDRAVLDALCRALGVSFPAAMKANLAGMAVTELTPELAGFDLSGFLAAQVPQQSLALRHTVGLADPLTAADQHSPIGDGLPETLQEVVRHYRGSHYKLKISGDIPADLARLRAITAVLAPVGTGLRVTLDGNEQFRDAAALTEFWTAFERESALAPLRQALICLEQPIHRDRAFEVPVSGITGDLPVIIDESDGSLEATPRARALGYRGVSTKVCKGFYKSILNAARLSLWEKPGLLSAEDLTCEPGTALQQDLALVGFLGLGHVEKNAHHFIDGFGPRAEDAAFLAAHPELYHREGERVRLRVTAGQLDTSGVLAAHGFGAAQAPRAEGLSPAPRALWPQA</sequence>
<organism evidence="1 2">
    <name type="scientific">Falsigemmobacter faecalis</name>
    <dbReference type="NCBI Taxonomy" id="2488730"/>
    <lineage>
        <taxon>Bacteria</taxon>
        <taxon>Pseudomonadati</taxon>
        <taxon>Pseudomonadota</taxon>
        <taxon>Alphaproteobacteria</taxon>
        <taxon>Rhodobacterales</taxon>
        <taxon>Paracoccaceae</taxon>
        <taxon>Falsigemmobacter</taxon>
    </lineage>
</organism>
<dbReference type="EMBL" id="RRAZ01000021">
    <property type="protein sequence ID" value="RRH72829.1"/>
    <property type="molecule type" value="Genomic_DNA"/>
</dbReference>
<accession>A0A3P3DEX5</accession>
<keyword evidence="2" id="KW-1185">Reference proteome</keyword>
<dbReference type="SUPFAM" id="SSF51604">
    <property type="entry name" value="Enolase C-terminal domain-like"/>
    <property type="match status" value="1"/>
</dbReference>
<reference evidence="1 2" key="1">
    <citation type="submission" date="2018-11" db="EMBL/GenBank/DDBJ databases">
        <title>Gemmobacter sp. nov., YIM 102744-1 draft genome.</title>
        <authorList>
            <person name="Li G."/>
            <person name="Jiang Y."/>
        </authorList>
    </citation>
    <scope>NUCLEOTIDE SEQUENCE [LARGE SCALE GENOMIC DNA]</scope>
    <source>
        <strain evidence="1 2">YIM 102744-1</strain>
    </source>
</reference>
<gene>
    <name evidence="1" type="ORF">EG244_14210</name>
</gene>
<dbReference type="InterPro" id="IPR036849">
    <property type="entry name" value="Enolase-like_C_sf"/>
</dbReference>
<dbReference type="Proteomes" id="UP000282125">
    <property type="component" value="Unassembled WGS sequence"/>
</dbReference>
<dbReference type="Gene3D" id="3.20.20.120">
    <property type="entry name" value="Enolase-like C-terminal domain"/>
    <property type="match status" value="1"/>
</dbReference>
<name>A0A3P3DEX5_9RHOB</name>
<evidence type="ECO:0000313" key="2">
    <source>
        <dbReference type="Proteomes" id="UP000282125"/>
    </source>
</evidence>
<proteinExistence type="predicted"/>
<protein>
    <submittedName>
        <fullName evidence="1">Mandelate racemase</fullName>
    </submittedName>
</protein>
<evidence type="ECO:0000313" key="1">
    <source>
        <dbReference type="EMBL" id="RRH72829.1"/>
    </source>
</evidence>